<name>A0A077NB12_XENBV</name>
<comment type="caution">
    <text evidence="1">The sequence shown here is derived from an EMBL/GenBank/DDBJ whole genome shotgun (WGS) entry which is preliminary data.</text>
</comment>
<accession>A0A077NB12</accession>
<evidence type="ECO:0000313" key="1">
    <source>
        <dbReference type="EMBL" id="CDG95442.1"/>
    </source>
</evidence>
<dbReference type="Proteomes" id="UP000028511">
    <property type="component" value="Unassembled WGS sequence"/>
</dbReference>
<sequence>MERKSGEYNQTGEPKMGKDVIDIANEIENIEFRAEIELTDFAKGKDGKGVAFGKVFNDKRKKFKDGKEIITTLVQNVETYKTDGYIKTKNSVYKIRHPNK</sequence>
<dbReference type="EMBL" id="CBSW010000038">
    <property type="protein sequence ID" value="CDG95442.1"/>
    <property type="molecule type" value="Genomic_DNA"/>
</dbReference>
<dbReference type="AlphaFoldDB" id="A0A077NB12"/>
<reference evidence="1" key="1">
    <citation type="submission" date="2013-07" db="EMBL/GenBank/DDBJ databases">
        <title>Sub-species coevolution in mutualistic symbiosis.</title>
        <authorList>
            <person name="Murfin K."/>
            <person name="Klassen J."/>
            <person name="Lee M."/>
            <person name="Forst S."/>
            <person name="Stock P."/>
            <person name="Goodrich-Blair H."/>
        </authorList>
    </citation>
    <scope>NUCLEOTIDE SEQUENCE [LARGE SCALE GENOMIC DNA]</scope>
    <source>
        <strain evidence="1">Puntauvense</strain>
    </source>
</reference>
<organism evidence="1">
    <name type="scientific">Xenorhabdus bovienii str. puntauvense</name>
    <dbReference type="NCBI Taxonomy" id="1398201"/>
    <lineage>
        <taxon>Bacteria</taxon>
        <taxon>Pseudomonadati</taxon>
        <taxon>Pseudomonadota</taxon>
        <taxon>Gammaproteobacteria</taxon>
        <taxon>Enterobacterales</taxon>
        <taxon>Morganellaceae</taxon>
        <taxon>Xenorhabdus</taxon>
    </lineage>
</organism>
<protein>
    <submittedName>
        <fullName evidence="1">Uncharacterized protein</fullName>
    </submittedName>
</protein>
<proteinExistence type="predicted"/>
<gene>
    <name evidence="1" type="ORF">XBP1_1320016</name>
</gene>
<dbReference type="HOGENOM" id="CLU_180882_0_0_6"/>